<dbReference type="Pfam" id="PF21825">
    <property type="entry name" value="crAss001_48"/>
    <property type="match status" value="1"/>
</dbReference>
<dbReference type="AlphaFoldDB" id="A0A0D4CN97"/>
<dbReference type="EMBL" id="CP011014">
    <property type="protein sequence ID" value="AJT51592.1"/>
    <property type="molecule type" value="Genomic_DNA"/>
</dbReference>
<proteinExistence type="predicted"/>
<geneLocation type="plasmid" evidence="1 2">
    <name>pLM1</name>
</geneLocation>
<accession>A0A0D4CN97</accession>
<dbReference type="Proteomes" id="UP000003645">
    <property type="component" value="Plasmid pLM1"/>
</dbReference>
<sequence length="161" mass="18680">MSENAMFKLGLYARLERIAEEAFELFKQRREIEGWLDGDTSISFISDLELKWLKAQYHALGEALDALGKQREAIKVVLDNPNVFDKHEASDKTDLITKLKDEEYELSDKLNKLSTFLLDSDKTAQINDEQLRLLQMQQQAMANYHRILVARIFNLETDKGE</sequence>
<dbReference type="HOGENOM" id="CLU_1641610_0_0_9"/>
<dbReference type="InterPro" id="IPR054052">
    <property type="entry name" value="Y16Q-like"/>
</dbReference>
<organism evidence="1 2">
    <name type="scientific">Limosilactobacillus mucosae LM1</name>
    <dbReference type="NCBI Taxonomy" id="1130798"/>
    <lineage>
        <taxon>Bacteria</taxon>
        <taxon>Bacillati</taxon>
        <taxon>Bacillota</taxon>
        <taxon>Bacilli</taxon>
        <taxon>Lactobacillales</taxon>
        <taxon>Lactobacillaceae</taxon>
        <taxon>Limosilactobacillus</taxon>
    </lineage>
</organism>
<reference evidence="1 2" key="1">
    <citation type="journal article" date="2012" name="J. Bacteriol.">
        <title>Genome sequence of Lactobacillus mucosae LM1, isolated from piglet feces.</title>
        <authorList>
            <person name="Lee J.H."/>
            <person name="Valeriano V.D."/>
            <person name="Shin Y.R."/>
            <person name="Chae J.P."/>
            <person name="Kim G.B."/>
            <person name="Ham J.S."/>
            <person name="Chun J."/>
            <person name="Kang D.K."/>
        </authorList>
    </citation>
    <scope>NUCLEOTIDE SEQUENCE [LARGE SCALE GENOMIC DNA]</scope>
    <source>
        <strain evidence="1 2">LM1</strain>
        <plasmid evidence="1">pLM1</plasmid>
    </source>
</reference>
<dbReference type="RefSeq" id="WP_006501109.1">
    <property type="nucleotide sequence ID" value="NZ_CP011014.1"/>
</dbReference>
<evidence type="ECO:0000313" key="2">
    <source>
        <dbReference type="Proteomes" id="UP000003645"/>
    </source>
</evidence>
<protein>
    <submittedName>
        <fullName evidence="1">Uncharacterized protein</fullName>
    </submittedName>
</protein>
<evidence type="ECO:0000313" key="1">
    <source>
        <dbReference type="EMBL" id="AJT51592.1"/>
    </source>
</evidence>
<keyword evidence="1" id="KW-0614">Plasmid</keyword>
<gene>
    <name evidence="1" type="ORF">LBLM1_11230</name>
</gene>
<keyword evidence="2" id="KW-1185">Reference proteome</keyword>
<dbReference type="KEGG" id="lmu:LBLM1_11230"/>
<name>A0A0D4CN97_LIMMU</name>